<dbReference type="PANTHER" id="PTHR15237">
    <property type="entry name" value="DNA REPAIR PROTEIN RAD9"/>
    <property type="match status" value="1"/>
</dbReference>
<organism evidence="2 3">
    <name type="scientific">Phlebotomus papatasi</name>
    <name type="common">Sandfly</name>
    <dbReference type="NCBI Taxonomy" id="29031"/>
    <lineage>
        <taxon>Eukaryota</taxon>
        <taxon>Metazoa</taxon>
        <taxon>Ecdysozoa</taxon>
        <taxon>Arthropoda</taxon>
        <taxon>Hexapoda</taxon>
        <taxon>Insecta</taxon>
        <taxon>Pterygota</taxon>
        <taxon>Neoptera</taxon>
        <taxon>Endopterygota</taxon>
        <taxon>Diptera</taxon>
        <taxon>Nematocera</taxon>
        <taxon>Psychodoidea</taxon>
        <taxon>Psychodidae</taxon>
        <taxon>Phlebotomus</taxon>
        <taxon>Phlebotomus</taxon>
    </lineage>
</organism>
<dbReference type="Gene3D" id="3.70.10.10">
    <property type="match status" value="1"/>
</dbReference>
<proteinExistence type="predicted"/>
<dbReference type="Pfam" id="PF04139">
    <property type="entry name" value="Rad9"/>
    <property type="match status" value="1"/>
</dbReference>
<dbReference type="EMBL" id="AJVK01018878">
    <property type="status" value="NOT_ANNOTATED_CDS"/>
    <property type="molecule type" value="Genomic_DNA"/>
</dbReference>
<feature type="region of interest" description="Disordered" evidence="1">
    <location>
        <begin position="281"/>
        <end position="332"/>
    </location>
</feature>
<dbReference type="VEuPathDB" id="VectorBase:PPAI010642"/>
<dbReference type="GO" id="GO:0031573">
    <property type="term" value="P:mitotic intra-S DNA damage checkpoint signaling"/>
    <property type="evidence" value="ECO:0007669"/>
    <property type="project" value="TreeGrafter"/>
</dbReference>
<sequence>MKCSMCEKNARVLHKILQNLAKIGSDLYLEAMVSGLSLGTVSCLESSFAKIELAQNFFIEYHQQIRPPIPDGSSETKCRISLKSLLSVFRHLKQVEVCTLRLDQDSDRLVIKLKCAEEKVRMMYVPILEQDELDRDSSKDKYPNKLMCVTSVLSNVMTNFQSEMEVTMDISKEKIIVKNYIDDRIVEKTLLRTRVTMQAEEFQEYTVNQETRLTFCHRSFRAFLSLSEAFGTNCSIKIDFDTEGAPIMFSVSEAPIEGKLLMMTLDREMYANQLAMTYDGSMHSDVHPHDSSVIKSQNKRQKPSPLVGDKDKETSPLNPKRHRTENSPPKSLTDSVIAAMDTLIDSQQDDTQATNCSTGNDTFLRSIPVVVQIHSNPPA</sequence>
<keyword evidence="3" id="KW-1185">Reference proteome</keyword>
<dbReference type="AlphaFoldDB" id="A0A1B0DQ52"/>
<protein>
    <submittedName>
        <fullName evidence="2">Uncharacterized protein</fullName>
    </submittedName>
</protein>
<accession>A0A1B0DQ52</accession>
<dbReference type="GO" id="GO:0030896">
    <property type="term" value="C:checkpoint clamp complex"/>
    <property type="evidence" value="ECO:0007669"/>
    <property type="project" value="InterPro"/>
</dbReference>
<dbReference type="GO" id="GO:0071479">
    <property type="term" value="P:cellular response to ionizing radiation"/>
    <property type="evidence" value="ECO:0007669"/>
    <property type="project" value="TreeGrafter"/>
</dbReference>
<evidence type="ECO:0000313" key="3">
    <source>
        <dbReference type="Proteomes" id="UP000092462"/>
    </source>
</evidence>
<dbReference type="Proteomes" id="UP000092462">
    <property type="component" value="Unassembled WGS sequence"/>
</dbReference>
<dbReference type="SUPFAM" id="SSF55979">
    <property type="entry name" value="DNA clamp"/>
    <property type="match status" value="1"/>
</dbReference>
<dbReference type="PANTHER" id="PTHR15237:SF0">
    <property type="entry name" value="CELL CYCLE CHECKPOINT CONTROL PROTEIN"/>
    <property type="match status" value="1"/>
</dbReference>
<dbReference type="GO" id="GO:0000076">
    <property type="term" value="P:DNA replication checkpoint signaling"/>
    <property type="evidence" value="ECO:0007669"/>
    <property type="project" value="TreeGrafter"/>
</dbReference>
<dbReference type="VEuPathDB" id="VectorBase:PPAPM1_006521"/>
<name>A0A1B0DQ52_PHLPP</name>
<dbReference type="InterPro" id="IPR007268">
    <property type="entry name" value="Rad9/Ddc1"/>
</dbReference>
<evidence type="ECO:0000256" key="1">
    <source>
        <dbReference type="SAM" id="MobiDB-lite"/>
    </source>
</evidence>
<dbReference type="GO" id="GO:0006281">
    <property type="term" value="P:DNA repair"/>
    <property type="evidence" value="ECO:0007669"/>
    <property type="project" value="TreeGrafter"/>
</dbReference>
<dbReference type="EnsemblMetazoa" id="PPAI010642-RA">
    <property type="protein sequence ID" value="PPAI010642-PA"/>
    <property type="gene ID" value="PPAI010642"/>
</dbReference>
<reference evidence="2" key="1">
    <citation type="submission" date="2022-08" db="UniProtKB">
        <authorList>
            <consortium name="EnsemblMetazoa"/>
        </authorList>
    </citation>
    <scope>IDENTIFICATION</scope>
    <source>
        <strain evidence="2">Israel</strain>
    </source>
</reference>
<dbReference type="InterPro" id="IPR046938">
    <property type="entry name" value="DNA_clamp_sf"/>
</dbReference>
<feature type="compositionally biased region" description="Basic and acidic residues" evidence="1">
    <location>
        <begin position="282"/>
        <end position="292"/>
    </location>
</feature>
<evidence type="ECO:0000313" key="2">
    <source>
        <dbReference type="EnsemblMetazoa" id="PPAI010642-PA"/>
    </source>
</evidence>